<dbReference type="Pfam" id="PF10145">
    <property type="entry name" value="PhageMin_Tail"/>
    <property type="match status" value="1"/>
</dbReference>
<proteinExistence type="predicted"/>
<evidence type="ECO:0000259" key="4">
    <source>
        <dbReference type="Pfam" id="PF10145"/>
    </source>
</evidence>
<feature type="compositionally biased region" description="Polar residues" evidence="3">
    <location>
        <begin position="2175"/>
        <end position="2200"/>
    </location>
</feature>
<feature type="coiled-coil region" evidence="2">
    <location>
        <begin position="447"/>
        <end position="515"/>
    </location>
</feature>
<dbReference type="InterPro" id="IPR010090">
    <property type="entry name" value="Phage_tape_meas"/>
</dbReference>
<keyword evidence="2" id="KW-0175">Coiled coil</keyword>
<reference evidence="5" key="1">
    <citation type="journal article" date="2021" name="Proc. Natl. Acad. Sci. U.S.A.">
        <title>A Catalog of Tens of Thousands of Viruses from Human Metagenomes Reveals Hidden Associations with Chronic Diseases.</title>
        <authorList>
            <person name="Tisza M.J."/>
            <person name="Buck C.B."/>
        </authorList>
    </citation>
    <scope>NUCLEOTIDE SEQUENCE</scope>
    <source>
        <strain evidence="5">Ct6d71</strain>
    </source>
</reference>
<feature type="compositionally biased region" description="Basic and acidic residues" evidence="3">
    <location>
        <begin position="2156"/>
        <end position="2167"/>
    </location>
</feature>
<dbReference type="EMBL" id="BK015797">
    <property type="protein sequence ID" value="DAE25345.1"/>
    <property type="molecule type" value="Genomic_DNA"/>
</dbReference>
<feature type="region of interest" description="Disordered" evidence="3">
    <location>
        <begin position="2250"/>
        <end position="2277"/>
    </location>
</feature>
<feature type="region of interest" description="Disordered" evidence="3">
    <location>
        <begin position="2156"/>
        <end position="2201"/>
    </location>
</feature>
<organism evidence="5">
    <name type="scientific">Siphoviridae sp. ct6d71</name>
    <dbReference type="NCBI Taxonomy" id="2826298"/>
    <lineage>
        <taxon>Viruses</taxon>
        <taxon>Duplodnaviria</taxon>
        <taxon>Heunggongvirae</taxon>
        <taxon>Uroviricota</taxon>
        <taxon>Caudoviricetes</taxon>
    </lineage>
</organism>
<dbReference type="SUPFAM" id="SSF58104">
    <property type="entry name" value="Methyl-accepting chemotaxis protein (MCP) signaling domain"/>
    <property type="match status" value="1"/>
</dbReference>
<dbReference type="NCBIfam" id="TIGR01760">
    <property type="entry name" value="tape_meas_TP901"/>
    <property type="match status" value="1"/>
</dbReference>
<evidence type="ECO:0000256" key="1">
    <source>
        <dbReference type="ARBA" id="ARBA00022465"/>
    </source>
</evidence>
<feature type="domain" description="Phage tail tape measure protein" evidence="4">
    <location>
        <begin position="3"/>
        <end position="110"/>
    </location>
</feature>
<dbReference type="GO" id="GO:0098003">
    <property type="term" value="P:viral tail assembly"/>
    <property type="evidence" value="ECO:0007669"/>
    <property type="project" value="UniProtKB-KW"/>
</dbReference>
<dbReference type="PANTHER" id="PTHR34491:SF74">
    <property type="entry name" value="DUF4456 DOMAIN-CONTAINING PROTEIN"/>
    <property type="match status" value="1"/>
</dbReference>
<dbReference type="PANTHER" id="PTHR34491">
    <property type="entry name" value="A-TYPE INCLUSION PROTEIN, PUTATIVE-RELATED"/>
    <property type="match status" value="1"/>
</dbReference>
<feature type="compositionally biased region" description="Polar residues" evidence="3">
    <location>
        <begin position="2312"/>
        <end position="2327"/>
    </location>
</feature>
<evidence type="ECO:0000256" key="3">
    <source>
        <dbReference type="SAM" id="MobiDB-lite"/>
    </source>
</evidence>
<sequence length="2488" mass="263692">MSSSDLSQSIGNASAALGVGNVTFEETLGLLTAGTEITRNSNKVSRALVSVQSRYNQVLDDSSSTGEKLQNWYKKHNISIKDQDGNLRSLYDTLGDVAKQWDTLSDNEKKYFINIQAGANQSQNLAAILGNFDTAVAATNTALNSQGSAAKENSRYMDSFQGKLSNLKSAFQAFATKVLNSDAMKKGLDLLTSAFSKLSDDSVSGKIAQTLTKFTLLGGLLAGGIGKYAPVMSSLVSTFTNFGNILGKTAPAATKTAQAVTKMGTAAAKTATTVSKTTTTLTTLGNVGYVAGSAATGFEALASSSAKGATTTATFTKNMAGVSKEASKTANSVSKVTSTVTTLGNVGYVTGGISDGFNSVTKSASESSTMTATFAKNMKGASKEAKTATKAAKTATKATGEIAKTASKATRATEGLAAGFTAVGASAGPIAAIILGIVAAIAAIAAINNAENPLTQLNKQADSLENNIDSVKQRIAELESSGGNPVFIQTWKNRLKEFEDQLKQTQELIKRTEITGSPSPEVPTTGGATGGAHGKYEGSTANTLPQQYKDLGQNIQLAQSRRRMIDEMDKGTRSIEEYVSASADLAKAEEYIYGVRDALQEAIDAGYEFTPSMQTMYKAILDYDPSLTLQSAGQKSVAMQASIAAQTKSIVSTVGDAFTKMKNGSLDTIDDIANIGIAWENAGMTTTATLDTMINKLQAGTLTQEEYNTSMSQLVKEVMLNNMSNEQFASMSEETIATLLKQVGVTDATAQAQKLLGEAYQESKDKIIAQEKALEQVDGIYRGVGSTLMETSNFATGFGKELQDASLKGDKAAKSFIQTLQGISKGKIDYIDLDDESISSWVDKLRVAATNGDAYAQQIVDAIDTINAAKIDGNFGDGDGVVEFMEKLKFEASKGKEGAKEYLSTIEEIQKGKYIDITGPNFEPLYNDLKKARDEGDETAKEFLDWYESFNEKDIEIGFKINSEAAWDEEARQQAEYIQKNSPKWSGQVVGAMESGVDSGAVDNAWQKLTQPSDPAKIRQAAEDTANEAVDAWTKAKNILKKLFIGGEGDEGKINTWSELTEGSKKAGDSAKAAGEKAAEGSAGFVQVGDSAKEASSNIVSGVDLMTGKATAVGAVGDNMTKTAEATSEAANSLVEDGQKVADTVDKIGQSAEGTDANTQSIDSLSEAYGLAADNAMTSAEKFEQAAQKIQDSLSVDVGSSFDDLNAKIEALSGGFEVYTGNFDAFVASFSNFSTQISTISSNLTDFASRINNIGTSIGSVNLEIANMIVSITSNFAGLATNIQTIDSAISDLSTTCVTLGNSIQTALDSAHTSATGLSSSFANLKSQTAGVTETFNSINTVAGKMASSIADFGQAAGDAGQRLAQAFSNASSSLTTVSGSLIGVKGTLVQVNTLVSQVSESMTNLSTSATTVDTSLSSIATSASNAMSGITDGAHNAASALITLTTQSSQSVTYMNSLGTASGNAGTALGTFAANVTTATASLSNAASSMLTIAGSMNSVSMAASQASVNISSIASNLSSAAGSGALLSTSLSIVSGAASSASAGVASLATSASSCGATLSRISSSASKASSAVGKVAGPANRTSGALRKVATAANSASAALRNFAASARSVGNLTLNVSGLSSSLTAIVGKANAAAAALRNLKASASGAASAGSGALSNAQYIDTIHGMATGGTVTKEGTILVGEEGPEIVKLPSGAEVYNNDTTRQLLSKLSTSEKTHWGDFDKNKQPELPKVNNAYADWTKSVTKQYETAKGSYSDLKKSDLEKQAKEISKKIGSGAGLAQAVIDAQNKRTEAFTKQLEEQNKLYSEQIDIMEHRLFLMQKNGATEEEQIAQIRAMQAELHKQAEYYRKLGINENDTIIREIQSSWWSLEGDAQDLFQSIADAATEAAEKAKEEWQNYYEELEEGLQNKTEKYELLFEQVAKDAQRRIDDLNEEKDYWEDYYDEKIKALEEENDKIEDNIKLQELQDELAKARQKKVYVYKDGRFQYADDIDEISEAQKNLESYEREKALEDEKDRLEKLKDEAVKNIEEQINKWEEYKNEWENVVDDYQEEQNRLIIEQEFGINSEKMNWDTRIRNLSNFVSEYKEYMRQLKDAQNMQERIDKGEIFGSGTYEAGKDGKAPKGLKIGDKVVTDGGTFQIIKVNEDGTYESKKISSETRKEYASRGGTYDKVSSATETPKTESSGRTYQVGKNGNAPSGLKVGDNVVTAGGTYRITKVKNDGTYESELVNNITNKDYEGTGARYDPAPSDVSWSESKGTTVSVGNDGKAPRGLKVGDRVTTAGGTYKITKVKSDGTYESELIEKPISQPGQSPGGSQTKRYTGYNSSGGAYNITSQKGIDFIENAKAYATLTGGDGSYWTKNNDGSVTVNQNGNIYTVAGVGKYEKGTEKNTNPGLSLLGEKGPELGILGSGDGVIPNDLTRNLFAWGALTPDSVLKSLVNNTQSGISMNGVQMSFPNVKNGNDAEDFVKAVINIANQRAYKRR</sequence>
<evidence type="ECO:0000313" key="5">
    <source>
        <dbReference type="EMBL" id="DAE25345.1"/>
    </source>
</evidence>
<accession>A0A8S5R2N1</accession>
<evidence type="ECO:0000256" key="2">
    <source>
        <dbReference type="SAM" id="Coils"/>
    </source>
</evidence>
<keyword evidence="1" id="KW-1188">Viral release from host cell</keyword>
<feature type="region of interest" description="Disordered" evidence="3">
    <location>
        <begin position="515"/>
        <end position="541"/>
    </location>
</feature>
<protein>
    <submittedName>
        <fullName evidence="5">Tail tape measure protein</fullName>
    </submittedName>
</protein>
<keyword evidence="1" id="KW-1245">Viral tail assembly</keyword>
<feature type="region of interest" description="Disordered" evidence="3">
    <location>
        <begin position="2306"/>
        <end position="2327"/>
    </location>
</feature>
<feature type="coiled-coil region" evidence="2">
    <location>
        <begin position="1885"/>
        <end position="2102"/>
    </location>
</feature>
<name>A0A8S5R2N1_9CAUD</name>
<feature type="compositionally biased region" description="Polar residues" evidence="3">
    <location>
        <begin position="2255"/>
        <end position="2267"/>
    </location>
</feature>